<protein>
    <submittedName>
        <fullName evidence="1">Uncharacterized protein</fullName>
    </submittedName>
</protein>
<evidence type="ECO:0000313" key="1">
    <source>
        <dbReference type="EMBL" id="SHX43511.1"/>
    </source>
</evidence>
<evidence type="ECO:0000313" key="2">
    <source>
        <dbReference type="Proteomes" id="UP000185183"/>
    </source>
</evidence>
<dbReference type="Proteomes" id="UP000185183">
    <property type="component" value="Unassembled WGS sequence"/>
</dbReference>
<reference evidence="1 2" key="1">
    <citation type="submission" date="2016-11" db="EMBL/GenBank/DDBJ databases">
        <authorList>
            <consortium name="Pathogen Informatics"/>
        </authorList>
    </citation>
    <scope>NUCLEOTIDE SEQUENCE [LARGE SCALE GENOMIC DNA]</scope>
    <source>
        <strain evidence="1 2">968</strain>
    </source>
</reference>
<accession>A0A9Q7SES7</accession>
<name>A0A9Q7SES7_9MYCO</name>
<sequence length="87" mass="9000">MDVQTDHQIVGFGPNIMQLFNSADGKVIVTAERSDPESAWTIKADGAADTTATDRGAAIGAMVDMALEVGPATGYSTLVPHGLAEQP</sequence>
<dbReference type="AlphaFoldDB" id="A0A9Q7SES7"/>
<proteinExistence type="predicted"/>
<organism evidence="1 2">
    <name type="scientific">Mycobacteroides abscessus subsp. bolletii</name>
    <dbReference type="NCBI Taxonomy" id="319705"/>
    <lineage>
        <taxon>Bacteria</taxon>
        <taxon>Bacillati</taxon>
        <taxon>Actinomycetota</taxon>
        <taxon>Actinomycetes</taxon>
        <taxon>Mycobacteriales</taxon>
        <taxon>Mycobacteriaceae</taxon>
        <taxon>Mycobacteroides</taxon>
        <taxon>Mycobacteroides abscessus</taxon>
    </lineage>
</organism>
<dbReference type="EMBL" id="FSFA01000003">
    <property type="protein sequence ID" value="SHX43511.1"/>
    <property type="molecule type" value="Genomic_DNA"/>
</dbReference>
<comment type="caution">
    <text evidence="1">The sequence shown here is derived from an EMBL/GenBank/DDBJ whole genome shotgun (WGS) entry which is preliminary data.</text>
</comment>
<gene>
    <name evidence="1" type="ORF">SAMEA2275694_02655</name>
</gene>
<dbReference type="RefSeq" id="WP_074357480.1">
    <property type="nucleotide sequence ID" value="NZ_CP065265.1"/>
</dbReference>